<sequence>MPIDEDENNCKRLKPISFMIKSAAPFRLDLTVWALRRRANNIVDRWDGKTYGRLLALDGQAVDVSVTQIGPPDDPELKIEAAYAGSLSLKPALVTIVEQMLGTGRNLSEFYVLASGDAQLAQLAARFRGLKPPRFPTLFEALVNGIACQQITLTLGILLLNKLASNYGMSVRKENTTLSAFPRPEDLAGLEPRDIRRLGLSNNKARAIIELARMMTDKCLVQEDLDALDDETVLARLCQLRGVGRWTAEYVMLRGLGRIHLFPGDDMGARRNLQLWLKLKEPMSYEDVRRILSRWEPYSGFLYFHLLLDRLMRDGIYDKK</sequence>
<dbReference type="InterPro" id="IPR003265">
    <property type="entry name" value="HhH-GPD_domain"/>
</dbReference>
<keyword evidence="3" id="KW-0234">DNA repair</keyword>
<feature type="domain" description="HhH-GPD" evidence="4">
    <location>
        <begin position="147"/>
        <end position="308"/>
    </location>
</feature>
<evidence type="ECO:0000259" key="5">
    <source>
        <dbReference type="SMART" id="SM01009"/>
    </source>
</evidence>
<evidence type="ECO:0000256" key="1">
    <source>
        <dbReference type="ARBA" id="ARBA00010817"/>
    </source>
</evidence>
<dbReference type="GO" id="GO:0008725">
    <property type="term" value="F:DNA-3-methyladenine glycosylase activity"/>
    <property type="evidence" value="ECO:0007669"/>
    <property type="project" value="TreeGrafter"/>
</dbReference>
<comment type="similarity">
    <text evidence="1">Belongs to the alkylbase DNA glycosidase AlkA family.</text>
</comment>
<comment type="caution">
    <text evidence="6">The sequence shown here is derived from an EMBL/GenBank/DDBJ whole genome shotgun (WGS) entry which is preliminary data.</text>
</comment>
<dbReference type="InterPro" id="IPR051912">
    <property type="entry name" value="Alkylbase_DNA_Glycosylase/TA"/>
</dbReference>
<dbReference type="PANTHER" id="PTHR43003:SF5">
    <property type="entry name" value="DNA-3-METHYLADENINE GLYCOSYLASE"/>
    <property type="match status" value="1"/>
</dbReference>
<evidence type="ECO:0000256" key="2">
    <source>
        <dbReference type="ARBA" id="ARBA00022763"/>
    </source>
</evidence>
<keyword evidence="2" id="KW-0227">DNA damage</keyword>
<dbReference type="SMART" id="SM01009">
    <property type="entry name" value="AlkA_N"/>
    <property type="match status" value="1"/>
</dbReference>
<dbReference type="InterPro" id="IPR011257">
    <property type="entry name" value="DNA_glycosylase"/>
</dbReference>
<evidence type="ECO:0000256" key="3">
    <source>
        <dbReference type="ARBA" id="ARBA00023204"/>
    </source>
</evidence>
<reference evidence="6 7" key="1">
    <citation type="submission" date="2015-09" db="EMBL/GenBank/DDBJ databases">
        <title>A metagenomics-based metabolic model of nitrate-dependent anaerobic oxidation of methane by Methanoperedens-like archaea.</title>
        <authorList>
            <person name="Arshad A."/>
            <person name="Speth D.R."/>
            <person name="De Graaf R.M."/>
            <person name="Op Den Camp H.J."/>
            <person name="Jetten M.S."/>
            <person name="Welte C.U."/>
        </authorList>
    </citation>
    <scope>NUCLEOTIDE SEQUENCE [LARGE SCALE GENOMIC DNA]</scope>
</reference>
<name>A0A0N8KQU7_9EURY</name>
<dbReference type="PROSITE" id="PS00516">
    <property type="entry name" value="ALKYLBASE_DNA_GLYCOS"/>
    <property type="match status" value="1"/>
</dbReference>
<organism evidence="6 7">
    <name type="scientific">Candidatus Methanoperedens nitratireducens</name>
    <dbReference type="NCBI Taxonomy" id="1392998"/>
    <lineage>
        <taxon>Archaea</taxon>
        <taxon>Methanobacteriati</taxon>
        <taxon>Methanobacteriota</taxon>
        <taxon>Stenosarchaea group</taxon>
        <taxon>Methanomicrobia</taxon>
        <taxon>Methanosarcinales</taxon>
        <taxon>ANME-2 cluster</taxon>
        <taxon>Candidatus Methanoperedentaceae</taxon>
        <taxon>Candidatus Methanoperedens</taxon>
    </lineage>
</organism>
<dbReference type="GO" id="GO:0006307">
    <property type="term" value="P:DNA alkylation repair"/>
    <property type="evidence" value="ECO:0007669"/>
    <property type="project" value="TreeGrafter"/>
</dbReference>
<feature type="domain" description="DNA-3-methyladenine glycosylase AlkA N-terminal" evidence="5">
    <location>
        <begin position="17"/>
        <end position="137"/>
    </location>
</feature>
<dbReference type="InterPro" id="IPR037046">
    <property type="entry name" value="AlkA_N_sf"/>
</dbReference>
<dbReference type="Gene3D" id="3.30.310.20">
    <property type="entry name" value="DNA-3-methyladenine glycosylase AlkA, N-terminal domain"/>
    <property type="match status" value="1"/>
</dbReference>
<dbReference type="PATRIC" id="fig|1719120.3.peg.2523"/>
<dbReference type="EMBL" id="LKCM01000177">
    <property type="protein sequence ID" value="KPQ43130.1"/>
    <property type="molecule type" value="Genomic_DNA"/>
</dbReference>
<dbReference type="GO" id="GO:0032131">
    <property type="term" value="F:alkylated DNA binding"/>
    <property type="evidence" value="ECO:0007669"/>
    <property type="project" value="TreeGrafter"/>
</dbReference>
<dbReference type="Proteomes" id="UP000050360">
    <property type="component" value="Unassembled WGS sequence"/>
</dbReference>
<dbReference type="GO" id="GO:0006285">
    <property type="term" value="P:base-excision repair, AP site formation"/>
    <property type="evidence" value="ECO:0007669"/>
    <property type="project" value="TreeGrafter"/>
</dbReference>
<gene>
    <name evidence="6" type="primary">alkA</name>
    <name evidence="6" type="ORF">MPEBLZ_02312</name>
</gene>
<dbReference type="SUPFAM" id="SSF48150">
    <property type="entry name" value="DNA-glycosylase"/>
    <property type="match status" value="1"/>
</dbReference>
<proteinExistence type="inferred from homology"/>
<protein>
    <submittedName>
        <fullName evidence="6">DNA-3-methyladenine glycosylase II</fullName>
    </submittedName>
</protein>
<dbReference type="CDD" id="cd00056">
    <property type="entry name" value="ENDO3c"/>
    <property type="match status" value="1"/>
</dbReference>
<dbReference type="GO" id="GO:0032993">
    <property type="term" value="C:protein-DNA complex"/>
    <property type="evidence" value="ECO:0007669"/>
    <property type="project" value="TreeGrafter"/>
</dbReference>
<dbReference type="Gene3D" id="1.10.1670.10">
    <property type="entry name" value="Helix-hairpin-Helix base-excision DNA repair enzymes (C-terminal)"/>
    <property type="match status" value="1"/>
</dbReference>
<evidence type="ECO:0000313" key="7">
    <source>
        <dbReference type="Proteomes" id="UP000050360"/>
    </source>
</evidence>
<dbReference type="Pfam" id="PF00730">
    <property type="entry name" value="HhH-GPD"/>
    <property type="match status" value="1"/>
</dbReference>
<evidence type="ECO:0000313" key="6">
    <source>
        <dbReference type="EMBL" id="KPQ43130.1"/>
    </source>
</evidence>
<dbReference type="SMART" id="SM00478">
    <property type="entry name" value="ENDO3c"/>
    <property type="match status" value="1"/>
</dbReference>
<evidence type="ECO:0000259" key="4">
    <source>
        <dbReference type="SMART" id="SM00478"/>
    </source>
</evidence>
<dbReference type="AlphaFoldDB" id="A0A0N8KQU7"/>
<dbReference type="GO" id="GO:0043916">
    <property type="term" value="F:DNA-7-methylguanine glycosylase activity"/>
    <property type="evidence" value="ECO:0007669"/>
    <property type="project" value="TreeGrafter"/>
</dbReference>
<dbReference type="GO" id="GO:0005737">
    <property type="term" value="C:cytoplasm"/>
    <property type="evidence" value="ECO:0007669"/>
    <property type="project" value="TreeGrafter"/>
</dbReference>
<dbReference type="PANTHER" id="PTHR43003">
    <property type="entry name" value="DNA-3-METHYLADENINE GLYCOSYLASE"/>
    <property type="match status" value="1"/>
</dbReference>
<dbReference type="InterPro" id="IPR010316">
    <property type="entry name" value="AlkA_N"/>
</dbReference>
<dbReference type="InterPro" id="IPR023170">
    <property type="entry name" value="HhH_base_excis_C"/>
</dbReference>
<dbReference type="InterPro" id="IPR000035">
    <property type="entry name" value="Alkylbase_DNA_glycsylse_CS"/>
</dbReference>
<accession>A0A0N8KQU7</accession>
<dbReference type="Gene3D" id="1.10.340.30">
    <property type="entry name" value="Hypothetical protein, domain 2"/>
    <property type="match status" value="1"/>
</dbReference>